<sequence>MLNLYTETAFQVTSATADSVVHLRVPRKNGSYDKSKSSSTRSESGRAWRKDQQSYSSHVLASQSSIYFRSSKTYPRTFYWKVVNNGRVLHIQCADFARSEADLNEAYFTIQFEFQDQIIPRGVTFADSDNLDEISAFVCTDKNEIFNLRVPTSAFRDTRVLQSENLGQWCQPLDSSTLGIDTVYRIYASTPLVVVISFASGRLQRLKRRSVQDGWEQDNYDDRSWGASIRGLVRRGGYHAIEFGSMQLDPRTAQAMAVSADGDLLFTVCLNHTLRIWNLNNGRIVATKDLLGVTREPNDRTHLNPAEDAFLQVFRDDEALKFPTVLTYSPQKGGHFKFWDIKGSLTDSLIVEDRYPETPLSAPDPDPSGNTVWSVVGFKLDPGTNYGSAQLWVLWRNHNYHQLYNCQLELGSLASSWNSSWVKCDAKVSAKTVPPEFVKGDQQDPASKWLDFFFHPGRYSEAALDTALSIYEDATSAKLTASQREAPLRQRMCTTVAASIALRKYGESEMDFDRFCIDTDAQWRNFYRIAENVNDDRNAPLALAYDAFSKMVWITMTDKCCAVRECSKFELFQQNELGDIKDLEATTARLWPHRKVSSDDGEPFLDLAILISASRTFRESFPSDFAQDLALAIEEDLSIGSDYMTPTRTLSIYDNTGFGDAVSNDTFERLQADLSPLGGISALNNETFFGVLDLFAPKSRRAKSALRNTVFGNFLLSAGVLDFLFSQKQALMDLLALAVFVEGELSQEEVKSTVFDASELYDHIAPLLRLCNRNLWLASHSRLVPLEILGTDGNPNASRQRSDTGADDKRQVTIMEDTLSKAVRPQPAVEKPLMYLITDQLSEIDDWASGKDTLDAEEGAVYLQCDLLVQGELDLATEFLQYQPSTSWSSYVKGRLATAKGEYDVAAHYFRKASYGLACGKAVGNLVALSAGLLSIIEAGYFYNGLPVYLHHITNLFESANAYNEAAQFAHLTLESLHTGQKEPLPNFRAEVLSRLVTAELKLSRFDRAYSALVQLPDQALQRSSVTALINSILRSSGSVFGPEGVVRTLQSLPWAMYPQLARHMDSYLVSLAKSQLVSSSLTSDNGKVDYLSIMHSIRISQKDYRGALTVLYDRLKLIRKSGRARHDPKATALRHVLLALINLMACMAPDEAYILVETEDSKAARNLTHGEDNNVQDEGFMMKMSKRRRVIITLEDLRKEYQAILDRCSRIERGDFGFEIDGDEESEDEEADDMMADQSQSRLNLSKSSSRNGFSGGEDAMEY</sequence>
<feature type="domain" description="Nucleoporin nup120-like HEAT repeat" evidence="8">
    <location>
        <begin position="862"/>
        <end position="1033"/>
    </location>
</feature>
<dbReference type="EMBL" id="KN848083">
    <property type="protein sequence ID" value="KIX95127.1"/>
    <property type="molecule type" value="Genomic_DNA"/>
</dbReference>
<evidence type="ECO:0000256" key="5">
    <source>
        <dbReference type="SAM" id="MobiDB-lite"/>
    </source>
</evidence>
<proteinExistence type="predicted"/>
<feature type="compositionally biased region" description="Acidic residues" evidence="5">
    <location>
        <begin position="1219"/>
        <end position="1236"/>
    </location>
</feature>
<dbReference type="GeneID" id="27714789"/>
<feature type="region of interest" description="Disordered" evidence="5">
    <location>
        <begin position="1219"/>
        <end position="1264"/>
    </location>
</feature>
<dbReference type="RefSeq" id="XP_016629250.1">
    <property type="nucleotide sequence ID" value="XM_016779539.1"/>
</dbReference>
<dbReference type="InterPro" id="IPR001680">
    <property type="entry name" value="WD40_rpt"/>
</dbReference>
<feature type="domain" description="Nucleoporin Nup120/160 beta-propeller" evidence="6">
    <location>
        <begin position="76"/>
        <end position="570"/>
    </location>
</feature>
<dbReference type="STRING" id="1442371.A0A0D2JP47"/>
<evidence type="ECO:0000256" key="4">
    <source>
        <dbReference type="PROSITE-ProRule" id="PRU00221"/>
    </source>
</evidence>
<evidence type="ECO:0000313" key="10">
    <source>
        <dbReference type="Proteomes" id="UP000053411"/>
    </source>
</evidence>
<feature type="domain" description="Nucleoporin Nup120 helical" evidence="7">
    <location>
        <begin position="634"/>
        <end position="763"/>
    </location>
</feature>
<dbReference type="InterPro" id="IPR021717">
    <property type="entry name" value="Nucleoporin_Nup160"/>
</dbReference>
<feature type="region of interest" description="Disordered" evidence="5">
    <location>
        <begin position="28"/>
        <end position="49"/>
    </location>
</feature>
<dbReference type="Pfam" id="PF21486">
    <property type="entry name" value="NUP120_helical"/>
    <property type="match status" value="1"/>
</dbReference>
<evidence type="ECO:0000259" key="8">
    <source>
        <dbReference type="Pfam" id="PF23300"/>
    </source>
</evidence>
<comment type="subcellular location">
    <subcellularLocation>
        <location evidence="1">Nucleus</location>
    </subcellularLocation>
</comment>
<evidence type="ECO:0000256" key="1">
    <source>
        <dbReference type="ARBA" id="ARBA00004123"/>
    </source>
</evidence>
<keyword evidence="2" id="KW-0813">Transport</keyword>
<dbReference type="InterPro" id="IPR048884">
    <property type="entry name" value="Nup120_helical"/>
</dbReference>
<feature type="repeat" description="WD" evidence="4">
    <location>
        <begin position="246"/>
        <end position="287"/>
    </location>
</feature>
<dbReference type="GO" id="GO:0005643">
    <property type="term" value="C:nuclear pore"/>
    <property type="evidence" value="ECO:0007669"/>
    <property type="project" value="UniProtKB-ARBA"/>
</dbReference>
<evidence type="ECO:0000259" key="7">
    <source>
        <dbReference type="Pfam" id="PF21486"/>
    </source>
</evidence>
<dbReference type="Pfam" id="PF11715">
    <property type="entry name" value="Beta-prop_Nup120_160"/>
    <property type="match status" value="1"/>
</dbReference>
<evidence type="ECO:0000313" key="9">
    <source>
        <dbReference type="EMBL" id="KIX95127.1"/>
    </source>
</evidence>
<protein>
    <submittedName>
        <fullName evidence="9">Uncharacterized protein</fullName>
    </submittedName>
</protein>
<accession>A0A0D2JP47</accession>
<dbReference type="InterPro" id="IPR059141">
    <property type="entry name" value="Beta-prop_Nup120_160"/>
</dbReference>
<gene>
    <name evidence="9" type="ORF">Z520_09043</name>
</gene>
<name>A0A0D2JP47_9EURO</name>
<keyword evidence="3" id="KW-0539">Nucleus</keyword>
<dbReference type="OrthoDB" id="67716at2759"/>
<feature type="compositionally biased region" description="Low complexity" evidence="5">
    <location>
        <begin position="1237"/>
        <end position="1253"/>
    </location>
</feature>
<dbReference type="PROSITE" id="PS50082">
    <property type="entry name" value="WD_REPEATS_2"/>
    <property type="match status" value="1"/>
</dbReference>
<dbReference type="GO" id="GO:0017056">
    <property type="term" value="F:structural constituent of nuclear pore"/>
    <property type="evidence" value="ECO:0007669"/>
    <property type="project" value="TreeGrafter"/>
</dbReference>
<evidence type="ECO:0000256" key="3">
    <source>
        <dbReference type="ARBA" id="ARBA00023242"/>
    </source>
</evidence>
<dbReference type="InterPro" id="IPR056548">
    <property type="entry name" value="HEAT_Nup120"/>
</dbReference>
<keyword evidence="4" id="KW-0853">WD repeat</keyword>
<organism evidence="9 10">
    <name type="scientific">Fonsecaea multimorphosa CBS 102226</name>
    <dbReference type="NCBI Taxonomy" id="1442371"/>
    <lineage>
        <taxon>Eukaryota</taxon>
        <taxon>Fungi</taxon>
        <taxon>Dikarya</taxon>
        <taxon>Ascomycota</taxon>
        <taxon>Pezizomycotina</taxon>
        <taxon>Eurotiomycetes</taxon>
        <taxon>Chaetothyriomycetidae</taxon>
        <taxon>Chaetothyriales</taxon>
        <taxon>Herpotrichiellaceae</taxon>
        <taxon>Fonsecaea</taxon>
    </lineage>
</organism>
<keyword evidence="10" id="KW-1185">Reference proteome</keyword>
<dbReference type="PANTHER" id="PTHR21286:SF0">
    <property type="entry name" value="NUCLEAR PORE COMPLEX PROTEIN NUP160"/>
    <property type="match status" value="1"/>
</dbReference>
<evidence type="ECO:0000256" key="2">
    <source>
        <dbReference type="ARBA" id="ARBA00022448"/>
    </source>
</evidence>
<dbReference type="InterPro" id="IPR011044">
    <property type="entry name" value="Quino_amine_DH_bsu"/>
</dbReference>
<reference evidence="9 10" key="1">
    <citation type="submission" date="2015-01" db="EMBL/GenBank/DDBJ databases">
        <title>The Genome Sequence of Fonsecaea multimorphosa CBS 102226.</title>
        <authorList>
            <consortium name="The Broad Institute Genomics Platform"/>
            <person name="Cuomo C."/>
            <person name="de Hoog S."/>
            <person name="Gorbushina A."/>
            <person name="Stielow B."/>
            <person name="Teixiera M."/>
            <person name="Abouelleil A."/>
            <person name="Chapman S.B."/>
            <person name="Priest M."/>
            <person name="Young S.K."/>
            <person name="Wortman J."/>
            <person name="Nusbaum C."/>
            <person name="Birren B."/>
        </authorList>
    </citation>
    <scope>NUCLEOTIDE SEQUENCE [LARGE SCALE GENOMIC DNA]</scope>
    <source>
        <strain evidence="9 10">CBS 102226</strain>
    </source>
</reference>
<dbReference type="Pfam" id="PF23300">
    <property type="entry name" value="HEAT_Nup120"/>
    <property type="match status" value="1"/>
</dbReference>
<dbReference type="Proteomes" id="UP000053411">
    <property type="component" value="Unassembled WGS sequence"/>
</dbReference>
<dbReference type="SUPFAM" id="SSF50969">
    <property type="entry name" value="YVTN repeat-like/Quinoprotein amine dehydrogenase"/>
    <property type="match status" value="1"/>
</dbReference>
<dbReference type="PANTHER" id="PTHR21286">
    <property type="entry name" value="NUCLEAR PORE COMPLEX PROTEIN NUP160"/>
    <property type="match status" value="1"/>
</dbReference>
<dbReference type="AlphaFoldDB" id="A0A0D2JP47"/>
<evidence type="ECO:0000259" key="6">
    <source>
        <dbReference type="Pfam" id="PF11715"/>
    </source>
</evidence>
<dbReference type="VEuPathDB" id="FungiDB:Z520_09043"/>